<gene>
    <name evidence="1" type="ORF">TCAL_16309</name>
</gene>
<keyword evidence="2" id="KW-1185">Reference proteome</keyword>
<proteinExistence type="predicted"/>
<comment type="caution">
    <text evidence="1">The sequence shown here is derived from an EMBL/GenBank/DDBJ whole genome shotgun (WGS) entry which is preliminary data.</text>
</comment>
<dbReference type="AlphaFoldDB" id="A0A553N9J5"/>
<protein>
    <submittedName>
        <fullName evidence="1">Uncharacterized protein</fullName>
    </submittedName>
</protein>
<dbReference type="Proteomes" id="UP000318571">
    <property type="component" value="Chromosome 8"/>
</dbReference>
<organism evidence="1 2">
    <name type="scientific">Tigriopus californicus</name>
    <name type="common">Marine copepod</name>
    <dbReference type="NCBI Taxonomy" id="6832"/>
    <lineage>
        <taxon>Eukaryota</taxon>
        <taxon>Metazoa</taxon>
        <taxon>Ecdysozoa</taxon>
        <taxon>Arthropoda</taxon>
        <taxon>Crustacea</taxon>
        <taxon>Multicrustacea</taxon>
        <taxon>Hexanauplia</taxon>
        <taxon>Copepoda</taxon>
        <taxon>Harpacticoida</taxon>
        <taxon>Harpacticidae</taxon>
        <taxon>Tigriopus</taxon>
    </lineage>
</organism>
<accession>A0A553N9J5</accession>
<evidence type="ECO:0000313" key="2">
    <source>
        <dbReference type="Proteomes" id="UP000318571"/>
    </source>
</evidence>
<reference evidence="1 2" key="1">
    <citation type="journal article" date="2018" name="Nat. Ecol. Evol.">
        <title>Genomic signatures of mitonuclear coevolution across populations of Tigriopus californicus.</title>
        <authorList>
            <person name="Barreto F.S."/>
            <person name="Watson E.T."/>
            <person name="Lima T.G."/>
            <person name="Willett C.S."/>
            <person name="Edmands S."/>
            <person name="Li W."/>
            <person name="Burton R.S."/>
        </authorList>
    </citation>
    <scope>NUCLEOTIDE SEQUENCE [LARGE SCALE GENOMIC DNA]</scope>
    <source>
        <strain evidence="1 2">San Diego</strain>
    </source>
</reference>
<dbReference type="EMBL" id="VCGU01000459">
    <property type="protein sequence ID" value="TRY62124.1"/>
    <property type="molecule type" value="Genomic_DNA"/>
</dbReference>
<evidence type="ECO:0000313" key="1">
    <source>
        <dbReference type="EMBL" id="TRY62124.1"/>
    </source>
</evidence>
<sequence length="153" mass="17758">MNPHHLFPAYIPPPWAQSLLQLLLQHHQVERSPRQIHPSNLPPSFHRVHSCMDNNGRRVFNFSLHHGLTIKGATNAVLDIRKVFKCFLLKFTWAFEKMIEFAGIVLELGQFSTKILSTLEMNNPTKVIVRAVPIIIIVIEFIVEIKERRKFES</sequence>
<name>A0A553N9J5_TIGCA</name>